<name>A0ABV9QUV4_9GAMM</name>
<dbReference type="RefSeq" id="WP_380020427.1">
    <property type="nucleotide sequence ID" value="NZ_JBHSHD010000007.1"/>
</dbReference>
<accession>A0ABV9QUV4</accession>
<dbReference type="Pfam" id="PF10023">
    <property type="entry name" value="Aminopep"/>
    <property type="match status" value="1"/>
</dbReference>
<proteinExistence type="predicted"/>
<protein>
    <submittedName>
        <fullName evidence="2">Aminopeptidase</fullName>
    </submittedName>
</protein>
<sequence length="347" mass="39508">MRLRALAIACLLAATSACSSLRYYAHVAHGQVALLAKRERVAAVVADPHRDARLRERLAQAQQARAFASDRLGLPRNRSYTSYVELGRPYVTWNVFATAEFSVEPVTHCFPFAGCVAYLGYFERARAEREAARLRALGEDTSVEGAAAYSTLGWFSDPILSSMLRWSDDELDGTIFHELAHQELYVRDDTAFNESYASFVQQQGLREWRAARGLPPPDEHEDERDAAFTRLVLDLRERLKALYATERPEPELRLAKQEEFAAFRQRYAQRRDAEWGGSRRYDAWVQAPLNNASLVPFGLYETWIPAFARLFREAGGQWPQFHRRARVLADLPKAGRDAELARLAAER</sequence>
<comment type="caution">
    <text evidence="2">The sequence shown here is derived from an EMBL/GenBank/DDBJ whole genome shotgun (WGS) entry which is preliminary data.</text>
</comment>
<feature type="signal peptide" evidence="1">
    <location>
        <begin position="1"/>
        <end position="25"/>
    </location>
</feature>
<dbReference type="PROSITE" id="PS51257">
    <property type="entry name" value="PROKAR_LIPOPROTEIN"/>
    <property type="match status" value="1"/>
</dbReference>
<dbReference type="EMBL" id="JBHSHD010000007">
    <property type="protein sequence ID" value="MFC4820566.1"/>
    <property type="molecule type" value="Genomic_DNA"/>
</dbReference>
<keyword evidence="2" id="KW-0378">Hydrolase</keyword>
<evidence type="ECO:0000313" key="2">
    <source>
        <dbReference type="EMBL" id="MFC4820566.1"/>
    </source>
</evidence>
<keyword evidence="3" id="KW-1185">Reference proteome</keyword>
<feature type="chain" id="PRO_5045653088" evidence="1">
    <location>
        <begin position="26"/>
        <end position="347"/>
    </location>
</feature>
<reference evidence="3" key="1">
    <citation type="journal article" date="2019" name="Int. J. Syst. Evol. Microbiol.">
        <title>The Global Catalogue of Microorganisms (GCM) 10K type strain sequencing project: providing services to taxonomists for standard genome sequencing and annotation.</title>
        <authorList>
            <consortium name="The Broad Institute Genomics Platform"/>
            <consortium name="The Broad Institute Genome Sequencing Center for Infectious Disease"/>
            <person name="Wu L."/>
            <person name="Ma J."/>
        </authorList>
    </citation>
    <scope>NUCLEOTIDE SEQUENCE [LARGE SCALE GENOMIC DNA]</scope>
    <source>
        <strain evidence="3">CCUG 30340</strain>
    </source>
</reference>
<keyword evidence="2" id="KW-0031">Aminopeptidase</keyword>
<keyword evidence="1" id="KW-0732">Signal</keyword>
<dbReference type="PIRSF" id="PIRSF029285">
    <property type="entry name" value="Aminopept"/>
    <property type="match status" value="1"/>
</dbReference>
<gene>
    <name evidence="2" type="ORF">ACFO6Q_09535</name>
</gene>
<keyword evidence="2" id="KW-0645">Protease</keyword>
<dbReference type="InterPro" id="IPR014553">
    <property type="entry name" value="Aminopept"/>
</dbReference>
<dbReference type="GO" id="GO:0004177">
    <property type="term" value="F:aminopeptidase activity"/>
    <property type="evidence" value="ECO:0007669"/>
    <property type="project" value="UniProtKB-KW"/>
</dbReference>
<evidence type="ECO:0000313" key="3">
    <source>
        <dbReference type="Proteomes" id="UP001595886"/>
    </source>
</evidence>
<evidence type="ECO:0000256" key="1">
    <source>
        <dbReference type="SAM" id="SignalP"/>
    </source>
</evidence>
<dbReference type="Proteomes" id="UP001595886">
    <property type="component" value="Unassembled WGS sequence"/>
</dbReference>
<organism evidence="2 3">
    <name type="scientific">Dokdonella ginsengisoli</name>
    <dbReference type="NCBI Taxonomy" id="363846"/>
    <lineage>
        <taxon>Bacteria</taxon>
        <taxon>Pseudomonadati</taxon>
        <taxon>Pseudomonadota</taxon>
        <taxon>Gammaproteobacteria</taxon>
        <taxon>Lysobacterales</taxon>
        <taxon>Rhodanobacteraceae</taxon>
        <taxon>Dokdonella</taxon>
    </lineage>
</organism>